<name>A0A1Z4ENL7_9MYCO</name>
<dbReference type="GO" id="GO:0003677">
    <property type="term" value="F:DNA binding"/>
    <property type="evidence" value="ECO:0007669"/>
    <property type="project" value="UniProtKB-KW"/>
</dbReference>
<proteinExistence type="predicted"/>
<dbReference type="KEGG" id="mshg:MSG_04384"/>
<dbReference type="InterPro" id="IPR036388">
    <property type="entry name" value="WH-like_DNA-bd_sf"/>
</dbReference>
<sequence length="168" mass="19036">MSNPDRLIVMSELRDRYIADNCSIKRALDVVGEKWTLLVMREAFYGARRFDQFQARIGCARNILSERLTKLTEAGILERVPYREPGQRERHEYRLSTKGLDLITVVIALMQWGNRWEAGPEGPPVEVLHRDCGHPVEAIVRCAHDDTILGAQELRPVPGPGAHRAPDA</sequence>
<evidence type="ECO:0000313" key="6">
    <source>
        <dbReference type="Proteomes" id="UP000217736"/>
    </source>
</evidence>
<dbReference type="PANTHER" id="PTHR33204">
    <property type="entry name" value="TRANSCRIPTIONAL REGULATOR, MARR FAMILY"/>
    <property type="match status" value="1"/>
</dbReference>
<dbReference type="PROSITE" id="PS51118">
    <property type="entry name" value="HTH_HXLR"/>
    <property type="match status" value="1"/>
</dbReference>
<dbReference type="PANTHER" id="PTHR33204:SF18">
    <property type="entry name" value="TRANSCRIPTIONAL REGULATORY PROTEIN"/>
    <property type="match status" value="1"/>
</dbReference>
<evidence type="ECO:0000259" key="4">
    <source>
        <dbReference type="PROSITE" id="PS51118"/>
    </source>
</evidence>
<dbReference type="Proteomes" id="UP000217736">
    <property type="component" value="Chromosome"/>
</dbReference>
<evidence type="ECO:0000313" key="5">
    <source>
        <dbReference type="EMBL" id="BAX94500.1"/>
    </source>
</evidence>
<feature type="domain" description="HTH hxlR-type" evidence="4">
    <location>
        <begin position="22"/>
        <end position="121"/>
    </location>
</feature>
<keyword evidence="1" id="KW-0805">Transcription regulation</keyword>
<evidence type="ECO:0000256" key="3">
    <source>
        <dbReference type="ARBA" id="ARBA00023163"/>
    </source>
</evidence>
<dbReference type="Pfam" id="PF01638">
    <property type="entry name" value="HxlR"/>
    <property type="match status" value="1"/>
</dbReference>
<organism evidence="5 6">
    <name type="scientific">Mycobacterium shigaense</name>
    <dbReference type="NCBI Taxonomy" id="722731"/>
    <lineage>
        <taxon>Bacteria</taxon>
        <taxon>Bacillati</taxon>
        <taxon>Actinomycetota</taxon>
        <taxon>Actinomycetes</taxon>
        <taxon>Mycobacteriales</taxon>
        <taxon>Mycobacteriaceae</taxon>
        <taxon>Mycobacterium</taxon>
        <taxon>Mycobacterium simiae complex</taxon>
    </lineage>
</organism>
<keyword evidence="2" id="KW-0238">DNA-binding</keyword>
<evidence type="ECO:0000256" key="1">
    <source>
        <dbReference type="ARBA" id="ARBA00023015"/>
    </source>
</evidence>
<protein>
    <submittedName>
        <fullName evidence="5">Putative HTH-type transcriptional regulator</fullName>
    </submittedName>
</protein>
<reference evidence="6" key="1">
    <citation type="submission" date="2017-06" db="EMBL/GenBank/DDBJ databases">
        <title>Complete Genome Sequence of Mycobacterium shigaense.</title>
        <authorList>
            <person name="Fukano H."/>
            <person name="Yoshida M."/>
            <person name="Kazumi Y."/>
            <person name="Ogura Y."/>
            <person name="Mitarai S."/>
            <person name="Hayashi T."/>
            <person name="Hoshino Y."/>
        </authorList>
    </citation>
    <scope>NUCLEOTIDE SEQUENCE [LARGE SCALE GENOMIC DNA]</scope>
    <source>
        <strain evidence="6">UN-152</strain>
    </source>
</reference>
<evidence type="ECO:0000256" key="2">
    <source>
        <dbReference type="ARBA" id="ARBA00023125"/>
    </source>
</evidence>
<gene>
    <name evidence="5" type="ORF">MSG_04384</name>
</gene>
<dbReference type="SUPFAM" id="SSF46785">
    <property type="entry name" value="Winged helix' DNA-binding domain"/>
    <property type="match status" value="1"/>
</dbReference>
<keyword evidence="3" id="KW-0804">Transcription</keyword>
<dbReference type="AlphaFoldDB" id="A0A1Z4ENL7"/>
<accession>A0A1Z4ENL7</accession>
<keyword evidence="6" id="KW-1185">Reference proteome</keyword>
<dbReference type="EMBL" id="AP018164">
    <property type="protein sequence ID" value="BAX94500.1"/>
    <property type="molecule type" value="Genomic_DNA"/>
</dbReference>
<dbReference type="Gene3D" id="1.10.10.10">
    <property type="entry name" value="Winged helix-like DNA-binding domain superfamily/Winged helix DNA-binding domain"/>
    <property type="match status" value="1"/>
</dbReference>
<dbReference type="InterPro" id="IPR002577">
    <property type="entry name" value="HTH_HxlR"/>
</dbReference>
<dbReference type="InterPro" id="IPR036390">
    <property type="entry name" value="WH_DNA-bd_sf"/>
</dbReference>